<proteinExistence type="predicted"/>
<name>A0A383RHR9_PAEAL</name>
<dbReference type="AlphaFoldDB" id="A0A383RHR9"/>
<dbReference type="Proteomes" id="UP000304148">
    <property type="component" value="Chromosome"/>
</dbReference>
<protein>
    <submittedName>
        <fullName evidence="1">Uncharacterized protein</fullName>
    </submittedName>
</protein>
<evidence type="ECO:0000313" key="2">
    <source>
        <dbReference type="Proteomes" id="UP000304148"/>
    </source>
</evidence>
<dbReference type="EMBL" id="LS992241">
    <property type="protein sequence ID" value="SYX86132.1"/>
    <property type="molecule type" value="Genomic_DNA"/>
</dbReference>
<reference evidence="2" key="1">
    <citation type="submission" date="2018-08" db="EMBL/GenBank/DDBJ databases">
        <authorList>
            <person name="Chevrot R."/>
        </authorList>
    </citation>
    <scope>NUCLEOTIDE SEQUENCE [LARGE SCALE GENOMIC DNA]</scope>
</reference>
<accession>A0A383RHR9</accession>
<sequence length="35" mass="3940">MMLTAEKRIAMVQVPFTNDHPQVQHHGCKGVIPQP</sequence>
<gene>
    <name evidence="1" type="ORF">PBLR_14554</name>
</gene>
<organism evidence="1 2">
    <name type="scientific">Paenibacillus alvei</name>
    <name type="common">Bacillus alvei</name>
    <dbReference type="NCBI Taxonomy" id="44250"/>
    <lineage>
        <taxon>Bacteria</taxon>
        <taxon>Bacillati</taxon>
        <taxon>Bacillota</taxon>
        <taxon>Bacilli</taxon>
        <taxon>Bacillales</taxon>
        <taxon>Paenibacillaceae</taxon>
        <taxon>Paenibacillus</taxon>
    </lineage>
</organism>
<evidence type="ECO:0000313" key="1">
    <source>
        <dbReference type="EMBL" id="SYX86132.1"/>
    </source>
</evidence>